<feature type="region of interest" description="Disordered" evidence="10">
    <location>
        <begin position="674"/>
        <end position="765"/>
    </location>
</feature>
<name>A0AAN7VGF4_9COLE</name>
<keyword evidence="3" id="KW-0053">Apoptosis</keyword>
<feature type="compositionally biased region" description="Low complexity" evidence="10">
    <location>
        <begin position="745"/>
        <end position="754"/>
    </location>
</feature>
<dbReference type="SMART" id="SM00248">
    <property type="entry name" value="ANK"/>
    <property type="match status" value="2"/>
</dbReference>
<protein>
    <recommendedName>
        <fullName evidence="11">SH3 domain-containing protein</fullName>
    </recommendedName>
</protein>
<sequence length="1138" mass="127474">MLACVCQPSDGGIFSRSPIPLGAPPLQANGAVPKRNRTLEKSSVITTEPNTKTIHRHQETYKKTKHVTNRITKRSNRSDAFDAASVSSSSLNESLSSSINNESNDKALEGKLSHAEVVDANTLSVTILVTKPKEFSLANINCLSTNELQTRIKSPETKQETIGCEPRNTSFEICNDLRKLPEGVQLTLSELREMACRQQAQIDSQHQLLAAKEQRLRYLKDQEARQQRVQAETERLRRLRDRVDAQELKLRKLRALRGQVDHHKQNNISLTSDLESIRALFNEKEKELSLAVAKVEELTRQLEELRRGRSRDQAPPASALELDKLRRELMYRNKLNEQQNLRLNQQREALTARQEEMSSIDKRISELQERLHRKRLLNQQLATQISAASNKTAYHQLVRLTGSTDQCNQFYGRKSQHANNHLPNGLQRGNIATVEPYNHVPLPNGPASKPQLHCGLQEQTPTYHPVYQQQTHHIINTKTDLEHQINQDQEDINKVTNHYPPRQEDNDALKEFSVSKSDPKYQTLPYNTKFTVNVLSNRVNNRISDNNDNNNVNNDIKDVEQIQTISTNSNIQSQHMTVHSAPLSVINKNIATPLNQNDLIIRKHSDPVMNTTPNNVQTSEEIKNNSNNKYQSPEISSNNNSTPYQKPISSVAPTSVQHSGKISTIYQTSSIKVQPVEPQTISNNQKHLPVPANTQSPNLPLSPPQANSTPIGTPEAISDKIRPALPPKPAIKPPPRQTQISTEIDPNTSPTTPHSDPPDDNKPTVIGQSVINHRLAPQPPTNQNKTVTFSQPNQLAINQKSTTTTTQSNNQATESMPIIKAKPLTIKKQPFSEQPKLRNVNSISKQNGLSASTRRIEIAPAFHFNDVVVTEKVNDQDVAKDKSIDEVDKISLEDNDSVKEKDVKDESKSINDIVIRRCRKGNLKQNGKANLSRRVSFDPLALLLDASLEGELELVKKTAGQVPNPSAANDEGITALHNAICAGHFEIVKFLVEFGCDVNAQDSDGWTPLHCAASCNNVAMVKFLVEHGACIFATTLSDHETAAEKCEEDEEGFDGCSEYLYSVQEKLGILSGGIVYAVFDYTAQQPDELSFNAGQQLTVLRKGDESEREWWWSRLDDREGYIPRNLLGLYPRVSPKED</sequence>
<dbReference type="PANTHER" id="PTHR24131:SF10">
    <property type="entry name" value="ANKYRIN-REPEAT, SH3-DOMAIN, AND PROLINE-RICH-REGION CONTAINING PROTEIN, ISOFORM B"/>
    <property type="match status" value="1"/>
</dbReference>
<evidence type="ECO:0000256" key="3">
    <source>
        <dbReference type="ARBA" id="ARBA00022703"/>
    </source>
</evidence>
<keyword evidence="4" id="KW-0677">Repeat</keyword>
<evidence type="ECO:0000256" key="2">
    <source>
        <dbReference type="ARBA" id="ARBA00022443"/>
    </source>
</evidence>
<dbReference type="GO" id="GO:0002039">
    <property type="term" value="F:p53 binding"/>
    <property type="evidence" value="ECO:0007669"/>
    <property type="project" value="InterPro"/>
</dbReference>
<dbReference type="PANTHER" id="PTHR24131">
    <property type="entry name" value="APOPTOSIS-STIMULATING OF P53 PROTEIN"/>
    <property type="match status" value="1"/>
</dbReference>
<dbReference type="InterPro" id="IPR002110">
    <property type="entry name" value="Ankyrin_rpt"/>
</dbReference>
<evidence type="ECO:0000313" key="12">
    <source>
        <dbReference type="EMBL" id="KAK5643544.1"/>
    </source>
</evidence>
<keyword evidence="6" id="KW-0539">Nucleus</keyword>
<gene>
    <name evidence="12" type="ORF">RI129_007389</name>
</gene>
<feature type="compositionally biased region" description="Polar residues" evidence="10">
    <location>
        <begin position="608"/>
        <end position="657"/>
    </location>
</feature>
<dbReference type="Pfam" id="PF00018">
    <property type="entry name" value="SH3_1"/>
    <property type="match status" value="1"/>
</dbReference>
<feature type="region of interest" description="Disordered" evidence="10">
    <location>
        <begin position="602"/>
        <end position="657"/>
    </location>
</feature>
<evidence type="ECO:0000256" key="7">
    <source>
        <dbReference type="PROSITE-ProRule" id="PRU00023"/>
    </source>
</evidence>
<evidence type="ECO:0000256" key="6">
    <source>
        <dbReference type="ARBA" id="ARBA00023242"/>
    </source>
</evidence>
<dbReference type="InterPro" id="IPR047163">
    <property type="entry name" value="ASPP1/2"/>
</dbReference>
<keyword evidence="2 8" id="KW-0728">SH3 domain</keyword>
<dbReference type="PROSITE" id="PS50297">
    <property type="entry name" value="ANK_REP_REGION"/>
    <property type="match status" value="2"/>
</dbReference>
<keyword evidence="9" id="KW-0175">Coiled coil</keyword>
<evidence type="ECO:0000313" key="13">
    <source>
        <dbReference type="Proteomes" id="UP001329430"/>
    </source>
</evidence>
<keyword evidence="13" id="KW-1185">Reference proteome</keyword>
<feature type="region of interest" description="Disordered" evidence="10">
    <location>
        <begin position="774"/>
        <end position="793"/>
    </location>
</feature>
<evidence type="ECO:0000256" key="9">
    <source>
        <dbReference type="SAM" id="Coils"/>
    </source>
</evidence>
<feature type="coiled-coil region" evidence="9">
    <location>
        <begin position="281"/>
        <end position="308"/>
    </location>
</feature>
<dbReference type="GO" id="GO:0005634">
    <property type="term" value="C:nucleus"/>
    <property type="evidence" value="ECO:0007669"/>
    <property type="project" value="UniProtKB-SubCell"/>
</dbReference>
<dbReference type="Proteomes" id="UP001329430">
    <property type="component" value="Chromosome 5"/>
</dbReference>
<dbReference type="PROSITE" id="PS50002">
    <property type="entry name" value="SH3"/>
    <property type="match status" value="1"/>
</dbReference>
<dbReference type="PROSITE" id="PS50088">
    <property type="entry name" value="ANK_REPEAT"/>
    <property type="match status" value="2"/>
</dbReference>
<feature type="compositionally biased region" description="Pro residues" evidence="10">
    <location>
        <begin position="724"/>
        <end position="736"/>
    </location>
</feature>
<feature type="compositionally biased region" description="Polar residues" evidence="10">
    <location>
        <begin position="781"/>
        <end position="793"/>
    </location>
</feature>
<organism evidence="12 13">
    <name type="scientific">Pyrocoelia pectoralis</name>
    <dbReference type="NCBI Taxonomy" id="417401"/>
    <lineage>
        <taxon>Eukaryota</taxon>
        <taxon>Metazoa</taxon>
        <taxon>Ecdysozoa</taxon>
        <taxon>Arthropoda</taxon>
        <taxon>Hexapoda</taxon>
        <taxon>Insecta</taxon>
        <taxon>Pterygota</taxon>
        <taxon>Neoptera</taxon>
        <taxon>Endopterygota</taxon>
        <taxon>Coleoptera</taxon>
        <taxon>Polyphaga</taxon>
        <taxon>Elateriformia</taxon>
        <taxon>Elateroidea</taxon>
        <taxon>Lampyridae</taxon>
        <taxon>Lampyrinae</taxon>
        <taxon>Pyrocoelia</taxon>
    </lineage>
</organism>
<dbReference type="InterPro" id="IPR036028">
    <property type="entry name" value="SH3-like_dom_sf"/>
</dbReference>
<dbReference type="InterPro" id="IPR001452">
    <property type="entry name" value="SH3_domain"/>
</dbReference>
<evidence type="ECO:0000256" key="1">
    <source>
        <dbReference type="ARBA" id="ARBA00004123"/>
    </source>
</evidence>
<dbReference type="AlphaFoldDB" id="A0AAN7VGF4"/>
<dbReference type="FunFam" id="1.25.40.20:FF:000008">
    <property type="entry name" value="Apoptosis-stimulating of p53 protein 2 isoform 1"/>
    <property type="match status" value="1"/>
</dbReference>
<feature type="repeat" description="ANK" evidence="7">
    <location>
        <begin position="1004"/>
        <end position="1036"/>
    </location>
</feature>
<dbReference type="GO" id="GO:0042981">
    <property type="term" value="P:regulation of apoptotic process"/>
    <property type="evidence" value="ECO:0007669"/>
    <property type="project" value="InterPro"/>
</dbReference>
<feature type="coiled-coil region" evidence="9">
    <location>
        <begin position="219"/>
        <end position="256"/>
    </location>
</feature>
<evidence type="ECO:0000256" key="10">
    <source>
        <dbReference type="SAM" id="MobiDB-lite"/>
    </source>
</evidence>
<keyword evidence="5 7" id="KW-0040">ANK repeat</keyword>
<feature type="repeat" description="ANK" evidence="7">
    <location>
        <begin position="971"/>
        <end position="1003"/>
    </location>
</feature>
<dbReference type="SUPFAM" id="SSF48403">
    <property type="entry name" value="Ankyrin repeat"/>
    <property type="match status" value="1"/>
</dbReference>
<dbReference type="GO" id="GO:0006915">
    <property type="term" value="P:apoptotic process"/>
    <property type="evidence" value="ECO:0007669"/>
    <property type="project" value="UniProtKB-KW"/>
</dbReference>
<feature type="coiled-coil region" evidence="9">
    <location>
        <begin position="333"/>
        <end position="384"/>
    </location>
</feature>
<dbReference type="CDD" id="cd11807">
    <property type="entry name" value="SH3_ASPP"/>
    <property type="match status" value="1"/>
</dbReference>
<proteinExistence type="predicted"/>
<dbReference type="InterPro" id="IPR036770">
    <property type="entry name" value="Ankyrin_rpt-contain_sf"/>
</dbReference>
<evidence type="ECO:0000256" key="8">
    <source>
        <dbReference type="PROSITE-ProRule" id="PRU00192"/>
    </source>
</evidence>
<feature type="compositionally biased region" description="Polar residues" evidence="10">
    <location>
        <begin position="674"/>
        <end position="711"/>
    </location>
</feature>
<dbReference type="SMART" id="SM00326">
    <property type="entry name" value="SH3"/>
    <property type="match status" value="1"/>
</dbReference>
<reference evidence="12 13" key="1">
    <citation type="journal article" date="2024" name="Insects">
        <title>An Improved Chromosome-Level Genome Assembly of the Firefly Pyrocoelia pectoralis.</title>
        <authorList>
            <person name="Fu X."/>
            <person name="Meyer-Rochow V.B."/>
            <person name="Ballantyne L."/>
            <person name="Zhu X."/>
        </authorList>
    </citation>
    <scope>NUCLEOTIDE SEQUENCE [LARGE SCALE GENOMIC DNA]</scope>
    <source>
        <strain evidence="12">XCY_ONT2</strain>
    </source>
</reference>
<dbReference type="SUPFAM" id="SSF50044">
    <property type="entry name" value="SH3-domain"/>
    <property type="match status" value="1"/>
</dbReference>
<evidence type="ECO:0000259" key="11">
    <source>
        <dbReference type="PROSITE" id="PS50002"/>
    </source>
</evidence>
<comment type="caution">
    <text evidence="12">The sequence shown here is derived from an EMBL/GenBank/DDBJ whole genome shotgun (WGS) entry which is preliminary data.</text>
</comment>
<accession>A0AAN7VGF4</accession>
<dbReference type="Pfam" id="PF12796">
    <property type="entry name" value="Ank_2"/>
    <property type="match status" value="1"/>
</dbReference>
<evidence type="ECO:0000256" key="4">
    <source>
        <dbReference type="ARBA" id="ARBA00022737"/>
    </source>
</evidence>
<dbReference type="EMBL" id="JAVRBK010000005">
    <property type="protein sequence ID" value="KAK5643544.1"/>
    <property type="molecule type" value="Genomic_DNA"/>
</dbReference>
<feature type="domain" description="SH3" evidence="11">
    <location>
        <begin position="1070"/>
        <end position="1132"/>
    </location>
</feature>
<comment type="subcellular location">
    <subcellularLocation>
        <location evidence="1">Nucleus</location>
    </subcellularLocation>
</comment>
<dbReference type="Gene3D" id="1.25.40.20">
    <property type="entry name" value="Ankyrin repeat-containing domain"/>
    <property type="match status" value="1"/>
</dbReference>
<evidence type="ECO:0000256" key="5">
    <source>
        <dbReference type="ARBA" id="ARBA00023043"/>
    </source>
</evidence>